<evidence type="ECO:0000256" key="4">
    <source>
        <dbReference type="ARBA" id="ARBA00012912"/>
    </source>
</evidence>
<evidence type="ECO:0000313" key="13">
    <source>
        <dbReference type="EMBL" id="CAH0604670.1"/>
    </source>
</evidence>
<evidence type="ECO:0000256" key="9">
    <source>
        <dbReference type="ARBA" id="ARBA00030204"/>
    </source>
</evidence>
<dbReference type="GO" id="GO:0005739">
    <property type="term" value="C:mitochondrion"/>
    <property type="evidence" value="ECO:0007669"/>
    <property type="project" value="TreeGrafter"/>
</dbReference>
<evidence type="ECO:0000256" key="3">
    <source>
        <dbReference type="ARBA" id="ARBA00012876"/>
    </source>
</evidence>
<keyword evidence="7 12" id="KW-0663">Pyridoxal phosphate</keyword>
<dbReference type="PIRSF" id="PIRSF000521">
    <property type="entry name" value="Transaminase_4ab_Lys_Orn"/>
    <property type="match status" value="1"/>
</dbReference>
<evidence type="ECO:0000256" key="2">
    <source>
        <dbReference type="ARBA" id="ARBA00008954"/>
    </source>
</evidence>
<organism evidence="13 14">
    <name type="scientific">Chrysodeixis includens</name>
    <name type="common">Soybean looper</name>
    <name type="synonym">Pseudoplusia includens</name>
    <dbReference type="NCBI Taxonomy" id="689277"/>
    <lineage>
        <taxon>Eukaryota</taxon>
        <taxon>Metazoa</taxon>
        <taxon>Ecdysozoa</taxon>
        <taxon>Arthropoda</taxon>
        <taxon>Hexapoda</taxon>
        <taxon>Insecta</taxon>
        <taxon>Pterygota</taxon>
        <taxon>Neoptera</taxon>
        <taxon>Endopterygota</taxon>
        <taxon>Lepidoptera</taxon>
        <taxon>Glossata</taxon>
        <taxon>Ditrysia</taxon>
        <taxon>Noctuoidea</taxon>
        <taxon>Noctuidae</taxon>
        <taxon>Plusiinae</taxon>
        <taxon>Chrysodeixis</taxon>
    </lineage>
</organism>
<dbReference type="SUPFAM" id="SSF53383">
    <property type="entry name" value="PLP-dependent transferases"/>
    <property type="match status" value="1"/>
</dbReference>
<dbReference type="GO" id="GO:0034386">
    <property type="term" value="F:4-aminobutyrate:2-oxoglutarate transaminase activity"/>
    <property type="evidence" value="ECO:0007669"/>
    <property type="project" value="UniProtKB-EC"/>
</dbReference>
<evidence type="ECO:0000256" key="7">
    <source>
        <dbReference type="ARBA" id="ARBA00022898"/>
    </source>
</evidence>
<dbReference type="FunFam" id="3.40.640.10:FF:000029">
    <property type="entry name" value="4-aminobutyrate aminotransferase, mitochondrial"/>
    <property type="match status" value="1"/>
</dbReference>
<dbReference type="EMBL" id="LR824008">
    <property type="protein sequence ID" value="CAH0604670.1"/>
    <property type="molecule type" value="Genomic_DNA"/>
</dbReference>
<dbReference type="InterPro" id="IPR015424">
    <property type="entry name" value="PyrdxlP-dep_Trfase"/>
</dbReference>
<sequence length="506" mass="56254">MLRRIVKTQGTRASASPLFYPAAFKDAVYLSSACGSRSGGTKIKEPAGPKVITPIPGPKTKQLLKELNEIQQANSVSIFSDFDNSIGNYFVDADGNIFLDTYMQISSIPIGYNHPDLLTVFEDQHNLRVLVNRPALGVYPGNDWPQKMRDVLLAVAPPGLDMVSTMMCGACSNENAYKAAFILYQTKKRCGKLDFSDEEVKSVAKNLPPGAPNLAVLSFNGAFHGRTLASLATTRSKAIQKLDFPSFDWPVAPFPLYKYPLDQCADYNKKQDEKCLSAVCELIEKWEKKNHPVAAVVVEPVQSEGGDNEASPEFFQQLQQICIGKGISLILDEVQTGCGPTGKMWCHEYFDLPTPPDMVTFSKKMMTGGFYFKRELRPPQPFRIFNTWMGDPSKVVLLERILKVMKRDNLLKLVLETGQYFKCGLHEVEAEFPNLIHSVRGRGTLLAFTACSPQLRDKIIVNLKKAGIMGGACGAAAIRLRPALIFEKKHTDIYLDKLRTVLKCLK</sequence>
<keyword evidence="5" id="KW-0032">Aminotransferase</keyword>
<keyword evidence="14" id="KW-1185">Reference proteome</keyword>
<comment type="cofactor">
    <cofactor evidence="1">
        <name>pyridoxal 5'-phosphate</name>
        <dbReference type="ChEBI" id="CHEBI:597326"/>
    </cofactor>
</comment>
<dbReference type="Gene3D" id="3.40.640.10">
    <property type="entry name" value="Type I PLP-dependent aspartate aminotransferase-like (Major domain)"/>
    <property type="match status" value="1"/>
</dbReference>
<evidence type="ECO:0000256" key="12">
    <source>
        <dbReference type="RuleBase" id="RU003560"/>
    </source>
</evidence>
<evidence type="ECO:0000256" key="11">
    <source>
        <dbReference type="ARBA" id="ARBA00031787"/>
    </source>
</evidence>
<dbReference type="InterPro" id="IPR005814">
    <property type="entry name" value="Aminotrans_3"/>
</dbReference>
<evidence type="ECO:0000256" key="10">
    <source>
        <dbReference type="ARBA" id="ARBA00030857"/>
    </source>
</evidence>
<dbReference type="NCBIfam" id="TIGR00699">
    <property type="entry name" value="GABAtrns_euk"/>
    <property type="match status" value="1"/>
</dbReference>
<dbReference type="InterPro" id="IPR015422">
    <property type="entry name" value="PyrdxlP-dep_Trfase_small"/>
</dbReference>
<dbReference type="PANTHER" id="PTHR43206:SF1">
    <property type="entry name" value="4-AMINOBUTYRATE AMINOTRANSFERASE, MITOCHONDRIAL"/>
    <property type="match status" value="1"/>
</dbReference>
<comment type="similarity">
    <text evidence="2 12">Belongs to the class-III pyridoxal-phosphate-dependent aminotransferase family.</text>
</comment>
<accession>A0A9P0FZB5</accession>
<dbReference type="GO" id="GO:0047298">
    <property type="term" value="F:(S)-3-amino-2-methylpropionate transaminase activity"/>
    <property type="evidence" value="ECO:0007669"/>
    <property type="project" value="UniProtKB-EC"/>
</dbReference>
<gene>
    <name evidence="13" type="ORF">CINC_LOCUS11065</name>
</gene>
<protein>
    <recommendedName>
        <fullName evidence="10">(S)-3-amino-2-methylpropionate transaminase</fullName>
        <ecNumber evidence="4">2.6.1.19</ecNumber>
        <ecNumber evidence="3">2.6.1.22</ecNumber>
    </recommendedName>
    <alternativeName>
        <fullName evidence="11">GABA aminotransferase</fullName>
    </alternativeName>
    <alternativeName>
        <fullName evidence="9">Gamma-amino-N-butyrate transaminase</fullName>
    </alternativeName>
    <alternativeName>
        <fullName evidence="8">L-AIBAT</fullName>
    </alternativeName>
</protein>
<reference evidence="13" key="1">
    <citation type="submission" date="2021-12" db="EMBL/GenBank/DDBJ databases">
        <authorList>
            <person name="King R."/>
        </authorList>
    </citation>
    <scope>NUCLEOTIDE SEQUENCE</scope>
</reference>
<keyword evidence="6" id="KW-0808">Transferase</keyword>
<evidence type="ECO:0000256" key="6">
    <source>
        <dbReference type="ARBA" id="ARBA00022679"/>
    </source>
</evidence>
<dbReference type="EC" id="2.6.1.19" evidence="4"/>
<dbReference type="Proteomes" id="UP001154114">
    <property type="component" value="Chromosome 5"/>
</dbReference>
<dbReference type="GO" id="GO:0030170">
    <property type="term" value="F:pyridoxal phosphate binding"/>
    <property type="evidence" value="ECO:0007669"/>
    <property type="project" value="InterPro"/>
</dbReference>
<dbReference type="Pfam" id="PF00202">
    <property type="entry name" value="Aminotran_3"/>
    <property type="match status" value="1"/>
</dbReference>
<dbReference type="GO" id="GO:0009450">
    <property type="term" value="P:gamma-aminobutyric acid catabolic process"/>
    <property type="evidence" value="ECO:0007669"/>
    <property type="project" value="TreeGrafter"/>
</dbReference>
<dbReference type="InterPro" id="IPR004631">
    <property type="entry name" value="4NH2But_aminotransferase_euk"/>
</dbReference>
<evidence type="ECO:0000313" key="14">
    <source>
        <dbReference type="Proteomes" id="UP001154114"/>
    </source>
</evidence>
<name>A0A9P0FZB5_CHRIL</name>
<proteinExistence type="inferred from homology"/>
<evidence type="ECO:0000256" key="8">
    <source>
        <dbReference type="ARBA" id="ARBA00029760"/>
    </source>
</evidence>
<dbReference type="Gene3D" id="3.90.1150.10">
    <property type="entry name" value="Aspartate Aminotransferase, domain 1"/>
    <property type="match status" value="1"/>
</dbReference>
<dbReference type="CDD" id="cd00610">
    <property type="entry name" value="OAT_like"/>
    <property type="match status" value="1"/>
</dbReference>
<dbReference type="InterPro" id="IPR015421">
    <property type="entry name" value="PyrdxlP-dep_Trfase_major"/>
</dbReference>
<evidence type="ECO:0000256" key="1">
    <source>
        <dbReference type="ARBA" id="ARBA00001933"/>
    </source>
</evidence>
<dbReference type="EC" id="2.6.1.22" evidence="3"/>
<dbReference type="OrthoDB" id="5419315at2759"/>
<dbReference type="PANTHER" id="PTHR43206">
    <property type="entry name" value="AMINOTRANSFERASE"/>
    <property type="match status" value="1"/>
</dbReference>
<evidence type="ECO:0000256" key="5">
    <source>
        <dbReference type="ARBA" id="ARBA00022576"/>
    </source>
</evidence>
<dbReference type="AlphaFoldDB" id="A0A9P0FZB5"/>